<evidence type="ECO:0000259" key="5">
    <source>
        <dbReference type="PROSITE" id="PS50042"/>
    </source>
</evidence>
<dbReference type="Gene3D" id="1.10.10.10">
    <property type="entry name" value="Winged helix-like DNA-binding domain superfamily/Winged helix DNA-binding domain"/>
    <property type="match status" value="1"/>
</dbReference>
<dbReference type="PANTHER" id="PTHR24567">
    <property type="entry name" value="CRP FAMILY TRANSCRIPTIONAL REGULATORY PROTEIN"/>
    <property type="match status" value="1"/>
</dbReference>
<sequence length="233" mass="26592">MCCSGTINHYQSCLRLVPIFQGMTDDEIQKLQKVTISRCYKKGELIFQEGESSDTLFIVHQGLIKLSKLNEEGKEQIIRLLFPGDFFGQFALLQNSNHYANAEAVEKTTVCLIDKIAFIKKLGKNPMMALHFINELNNRLSRADEWISLLSLMEVEKRLARVILLFFEKDNSNSNEFTLPLTRKDLASLIGTTPETLSRKLLSFAKKKVITVKRHRVIQVLNVDQLKQLAGGY</sequence>
<dbReference type="GO" id="GO:0003677">
    <property type="term" value="F:DNA binding"/>
    <property type="evidence" value="ECO:0007669"/>
    <property type="project" value="UniProtKB-KW"/>
</dbReference>
<keyword evidence="8" id="KW-1185">Reference proteome</keyword>
<dbReference type="Pfam" id="PF13545">
    <property type="entry name" value="HTH_Crp_2"/>
    <property type="match status" value="1"/>
</dbReference>
<dbReference type="SMART" id="SM00419">
    <property type="entry name" value="HTH_CRP"/>
    <property type="match status" value="1"/>
</dbReference>
<dbReference type="RefSeq" id="WP_173730835.1">
    <property type="nucleotide sequence ID" value="NZ_JABTTE010000008.1"/>
</dbReference>
<protein>
    <submittedName>
        <fullName evidence="7">Crp/Fnr family transcriptional regulator</fullName>
    </submittedName>
</protein>
<gene>
    <name evidence="7" type="ORF">HR057_07570</name>
</gene>
<feature type="domain" description="HTH crp-type" evidence="6">
    <location>
        <begin position="153"/>
        <end position="224"/>
    </location>
</feature>
<keyword evidence="1" id="KW-0805">Transcription regulation</keyword>
<dbReference type="GO" id="GO:0005829">
    <property type="term" value="C:cytosol"/>
    <property type="evidence" value="ECO:0007669"/>
    <property type="project" value="TreeGrafter"/>
</dbReference>
<dbReference type="PROSITE" id="PS51063">
    <property type="entry name" value="HTH_CRP_2"/>
    <property type="match status" value="1"/>
</dbReference>
<dbReference type="InterPro" id="IPR036388">
    <property type="entry name" value="WH-like_DNA-bd_sf"/>
</dbReference>
<feature type="domain" description="Cyclic nucleotide-binding" evidence="5">
    <location>
        <begin position="19"/>
        <end position="139"/>
    </location>
</feature>
<dbReference type="Proteomes" id="UP000625804">
    <property type="component" value="Unassembled WGS sequence"/>
</dbReference>
<evidence type="ECO:0000259" key="6">
    <source>
        <dbReference type="PROSITE" id="PS51063"/>
    </source>
</evidence>
<dbReference type="AlphaFoldDB" id="A0A8J8GED8"/>
<dbReference type="PROSITE" id="PS50042">
    <property type="entry name" value="CNMP_BINDING_3"/>
    <property type="match status" value="1"/>
</dbReference>
<evidence type="ECO:0000313" key="8">
    <source>
        <dbReference type="Proteomes" id="UP000625804"/>
    </source>
</evidence>
<dbReference type="InterPro" id="IPR018490">
    <property type="entry name" value="cNMP-bd_dom_sf"/>
</dbReference>
<dbReference type="Gene3D" id="2.60.120.10">
    <property type="entry name" value="Jelly Rolls"/>
    <property type="match status" value="1"/>
</dbReference>
<proteinExistence type="predicted"/>
<dbReference type="InterPro" id="IPR012318">
    <property type="entry name" value="HTH_CRP"/>
</dbReference>
<dbReference type="PROSITE" id="PS00042">
    <property type="entry name" value="HTH_CRP_1"/>
    <property type="match status" value="1"/>
</dbReference>
<dbReference type="InterPro" id="IPR050397">
    <property type="entry name" value="Env_Response_Regulators"/>
</dbReference>
<dbReference type="InterPro" id="IPR000595">
    <property type="entry name" value="cNMP-bd_dom"/>
</dbReference>
<keyword evidence="3" id="KW-0010">Activator</keyword>
<evidence type="ECO:0000256" key="2">
    <source>
        <dbReference type="ARBA" id="ARBA00023125"/>
    </source>
</evidence>
<dbReference type="InterPro" id="IPR036390">
    <property type="entry name" value="WH_DNA-bd_sf"/>
</dbReference>
<dbReference type="InterPro" id="IPR014710">
    <property type="entry name" value="RmlC-like_jellyroll"/>
</dbReference>
<evidence type="ECO:0000256" key="1">
    <source>
        <dbReference type="ARBA" id="ARBA00023015"/>
    </source>
</evidence>
<dbReference type="EMBL" id="JABTTE010000008">
    <property type="protein sequence ID" value="NSL51626.1"/>
    <property type="molecule type" value="Genomic_DNA"/>
</dbReference>
<dbReference type="SUPFAM" id="SSF46785">
    <property type="entry name" value="Winged helix' DNA-binding domain"/>
    <property type="match status" value="1"/>
</dbReference>
<organism evidence="7 8">
    <name type="scientific">Calidifontibacillus erzurumensis</name>
    <dbReference type="NCBI Taxonomy" id="2741433"/>
    <lineage>
        <taxon>Bacteria</taxon>
        <taxon>Bacillati</taxon>
        <taxon>Bacillota</taxon>
        <taxon>Bacilli</taxon>
        <taxon>Bacillales</taxon>
        <taxon>Bacillaceae</taxon>
        <taxon>Calidifontibacillus/Schinkia group</taxon>
        <taxon>Calidifontibacillus</taxon>
    </lineage>
</organism>
<evidence type="ECO:0000313" key="7">
    <source>
        <dbReference type="EMBL" id="NSL51626.1"/>
    </source>
</evidence>
<dbReference type="Pfam" id="PF00027">
    <property type="entry name" value="cNMP_binding"/>
    <property type="match status" value="1"/>
</dbReference>
<name>A0A8J8GED8_9BACI</name>
<dbReference type="GO" id="GO:0003700">
    <property type="term" value="F:DNA-binding transcription factor activity"/>
    <property type="evidence" value="ECO:0007669"/>
    <property type="project" value="InterPro"/>
</dbReference>
<keyword evidence="4" id="KW-0804">Transcription</keyword>
<dbReference type="CDD" id="cd00038">
    <property type="entry name" value="CAP_ED"/>
    <property type="match status" value="1"/>
</dbReference>
<dbReference type="InterPro" id="IPR018335">
    <property type="entry name" value="Tscrpt_reg_HTH_Crp-type_CS"/>
</dbReference>
<dbReference type="PANTHER" id="PTHR24567:SF28">
    <property type="entry name" value="LISTERIOLYSIN REGULATORY PROTEIN"/>
    <property type="match status" value="1"/>
</dbReference>
<comment type="caution">
    <text evidence="7">The sequence shown here is derived from an EMBL/GenBank/DDBJ whole genome shotgun (WGS) entry which is preliminary data.</text>
</comment>
<keyword evidence="2" id="KW-0238">DNA-binding</keyword>
<dbReference type="SUPFAM" id="SSF51206">
    <property type="entry name" value="cAMP-binding domain-like"/>
    <property type="match status" value="1"/>
</dbReference>
<dbReference type="SMART" id="SM00100">
    <property type="entry name" value="cNMP"/>
    <property type="match status" value="1"/>
</dbReference>
<accession>A0A8J8GED8</accession>
<reference evidence="7" key="1">
    <citation type="submission" date="2020-06" db="EMBL/GenBank/DDBJ databases">
        <title>A novel thermopfilic bacterium from Erzurum, Turkey.</title>
        <authorList>
            <person name="Adiguzel A."/>
            <person name="Ay H."/>
            <person name="Baltaci M.O."/>
        </authorList>
    </citation>
    <scope>NUCLEOTIDE SEQUENCE</scope>
    <source>
        <strain evidence="7">P2</strain>
    </source>
</reference>
<dbReference type="PRINTS" id="PR00034">
    <property type="entry name" value="HTHCRP"/>
</dbReference>
<evidence type="ECO:0000256" key="4">
    <source>
        <dbReference type="ARBA" id="ARBA00023163"/>
    </source>
</evidence>
<evidence type="ECO:0000256" key="3">
    <source>
        <dbReference type="ARBA" id="ARBA00023159"/>
    </source>
</evidence>